<dbReference type="RefSeq" id="WP_104070589.1">
    <property type="nucleotide sequence ID" value="NZ_PRDS01000004.1"/>
</dbReference>
<gene>
    <name evidence="9" type="ORF">LV82_01596</name>
</gene>
<keyword evidence="3" id="KW-1003">Cell membrane</keyword>
<evidence type="ECO:0000256" key="3">
    <source>
        <dbReference type="ARBA" id="ARBA00022475"/>
    </source>
</evidence>
<comment type="caution">
    <text evidence="9">The sequence shown here is derived from an EMBL/GenBank/DDBJ whole genome shotgun (WGS) entry which is preliminary data.</text>
</comment>
<keyword evidence="9" id="KW-0762">Sugar transport</keyword>
<evidence type="ECO:0000313" key="10">
    <source>
        <dbReference type="Proteomes" id="UP000239736"/>
    </source>
</evidence>
<keyword evidence="9" id="KW-0813">Transport</keyword>
<accession>A0A2S5JHA8</accession>
<dbReference type="Proteomes" id="UP000239736">
    <property type="component" value="Unassembled WGS sequence"/>
</dbReference>
<feature type="signal peptide" evidence="8">
    <location>
        <begin position="1"/>
        <end position="25"/>
    </location>
</feature>
<comment type="similarity">
    <text evidence="2">Belongs to the bacterial solute-binding protein 1 family.</text>
</comment>
<feature type="chain" id="PRO_5015443625" evidence="8">
    <location>
        <begin position="26"/>
        <end position="422"/>
    </location>
</feature>
<evidence type="ECO:0000256" key="6">
    <source>
        <dbReference type="ARBA" id="ARBA00023139"/>
    </source>
</evidence>
<dbReference type="InterPro" id="IPR050490">
    <property type="entry name" value="Bact_solute-bd_prot1"/>
</dbReference>
<dbReference type="OrthoDB" id="23936at2"/>
<evidence type="ECO:0000256" key="1">
    <source>
        <dbReference type="ARBA" id="ARBA00004418"/>
    </source>
</evidence>
<dbReference type="GO" id="GO:0042597">
    <property type="term" value="C:periplasmic space"/>
    <property type="evidence" value="ECO:0007669"/>
    <property type="project" value="UniProtKB-SubCell"/>
</dbReference>
<keyword evidence="6" id="KW-0564">Palmitate</keyword>
<evidence type="ECO:0000256" key="4">
    <source>
        <dbReference type="ARBA" id="ARBA00022729"/>
    </source>
</evidence>
<keyword evidence="10" id="KW-1185">Reference proteome</keyword>
<organism evidence="9 10">
    <name type="scientific">Albidovulum inexpectatum</name>
    <dbReference type="NCBI Taxonomy" id="196587"/>
    <lineage>
        <taxon>Bacteria</taxon>
        <taxon>Pseudomonadati</taxon>
        <taxon>Pseudomonadota</taxon>
        <taxon>Alphaproteobacteria</taxon>
        <taxon>Rhodobacterales</taxon>
        <taxon>Paracoccaceae</taxon>
        <taxon>Albidovulum</taxon>
    </lineage>
</organism>
<protein>
    <submittedName>
        <fullName evidence="9">Multiple sugar transport system substrate-binding protein</fullName>
    </submittedName>
</protein>
<dbReference type="SUPFAM" id="SSF53850">
    <property type="entry name" value="Periplasmic binding protein-like II"/>
    <property type="match status" value="1"/>
</dbReference>
<comment type="subcellular location">
    <subcellularLocation>
        <location evidence="1">Periplasm</location>
    </subcellularLocation>
</comment>
<name>A0A2S5JHA8_9RHOB</name>
<dbReference type="EMBL" id="PRDS01000004">
    <property type="protein sequence ID" value="PPB80863.1"/>
    <property type="molecule type" value="Genomic_DNA"/>
</dbReference>
<dbReference type="Pfam" id="PF01547">
    <property type="entry name" value="SBP_bac_1"/>
    <property type="match status" value="1"/>
</dbReference>
<reference evidence="9 10" key="1">
    <citation type="submission" date="2018-01" db="EMBL/GenBank/DDBJ databases">
        <title>Genomic Encyclopedia of Archaeal and Bacterial Type Strains, Phase II (KMG-II): from individual species to whole genera.</title>
        <authorList>
            <person name="Goeker M."/>
        </authorList>
    </citation>
    <scope>NUCLEOTIDE SEQUENCE [LARGE SCALE GENOMIC DNA]</scope>
    <source>
        <strain evidence="9 10">DSM 12048</strain>
    </source>
</reference>
<evidence type="ECO:0000256" key="2">
    <source>
        <dbReference type="ARBA" id="ARBA00008520"/>
    </source>
</evidence>
<dbReference type="AlphaFoldDB" id="A0A2S5JHA8"/>
<sequence length="422" mass="45574">MSFRCHVAGVVSAVAIGLSATGAQADILFWSTQAKPVEEAQAMREQVLSGFSGGVDYQPNDGGPWLTRLKAELESGTGTIGVLGALHGDFAALDPDDLIDLDDLGVKAASETFNTLARLGTDHMQYVPWMQASYIMAANRKALEYLPEGADINALTYDQLIEWAANVHEATGEPKFGFPAGPKGLKHRFFQGYLYPSFTNGVVRTFASDDAVVAWEKMRELWSHTNPASTNFSFMQEQLLSGDAWIVFDHTSRLAQAFNERPDEFVAFPAPAGPKGRGFMPVLAGLAIPRTAPDVEASKELVRYMMRPETQIATLRATNFFPVVDVDLPDDLPPAVKAAGDAIARMSAAPDANPGLLPAGLGDKGGDFNRVFVDTFERIVLAGQDIRAVLDEQKQRLAQIMQETGAPCWAPDAPSEGACPVE</sequence>
<dbReference type="InterPro" id="IPR006059">
    <property type="entry name" value="SBP"/>
</dbReference>
<keyword evidence="7" id="KW-0449">Lipoprotein</keyword>
<evidence type="ECO:0000256" key="5">
    <source>
        <dbReference type="ARBA" id="ARBA00023136"/>
    </source>
</evidence>
<dbReference type="PANTHER" id="PTHR43649:SF33">
    <property type="entry name" value="POLYGALACTURONAN_RHAMNOGALACTURONAN-BINDING PROTEIN YTCQ"/>
    <property type="match status" value="1"/>
</dbReference>
<evidence type="ECO:0000313" key="9">
    <source>
        <dbReference type="EMBL" id="PPB80863.1"/>
    </source>
</evidence>
<keyword evidence="5" id="KW-0472">Membrane</keyword>
<evidence type="ECO:0000256" key="7">
    <source>
        <dbReference type="ARBA" id="ARBA00023288"/>
    </source>
</evidence>
<proteinExistence type="inferred from homology"/>
<keyword evidence="4 8" id="KW-0732">Signal</keyword>
<dbReference type="Gene3D" id="3.40.190.10">
    <property type="entry name" value="Periplasmic binding protein-like II"/>
    <property type="match status" value="1"/>
</dbReference>
<dbReference type="PANTHER" id="PTHR43649">
    <property type="entry name" value="ARABINOSE-BINDING PROTEIN-RELATED"/>
    <property type="match status" value="1"/>
</dbReference>
<evidence type="ECO:0000256" key="8">
    <source>
        <dbReference type="SAM" id="SignalP"/>
    </source>
</evidence>